<dbReference type="InterPro" id="IPR051578">
    <property type="entry name" value="GDPD"/>
</dbReference>
<evidence type="ECO:0000256" key="4">
    <source>
        <dbReference type="PROSITE-ProRule" id="PRU00023"/>
    </source>
</evidence>
<dbReference type="PROSITE" id="PS50088">
    <property type="entry name" value="ANK_REPEAT"/>
    <property type="match status" value="2"/>
</dbReference>
<dbReference type="SMART" id="SM00248">
    <property type="entry name" value="ANK"/>
    <property type="match status" value="5"/>
</dbReference>
<evidence type="ECO:0000259" key="5">
    <source>
        <dbReference type="PROSITE" id="PS51382"/>
    </source>
</evidence>
<keyword evidence="2" id="KW-0378">Hydrolase</keyword>
<evidence type="ECO:0000256" key="2">
    <source>
        <dbReference type="ARBA" id="ARBA00022801"/>
    </source>
</evidence>
<dbReference type="EMBL" id="CABFNS010000931">
    <property type="protein sequence ID" value="VUC36646.1"/>
    <property type="molecule type" value="Genomic_DNA"/>
</dbReference>
<feature type="domain" description="GP-PDE" evidence="6">
    <location>
        <begin position="656"/>
        <end position="983"/>
    </location>
</feature>
<dbReference type="SUPFAM" id="SSF51695">
    <property type="entry name" value="PLC-like phosphodiesterases"/>
    <property type="match status" value="1"/>
</dbReference>
<evidence type="ECO:0000259" key="6">
    <source>
        <dbReference type="PROSITE" id="PS51704"/>
    </source>
</evidence>
<keyword evidence="1" id="KW-0677">Repeat</keyword>
<protein>
    <recommendedName>
        <fullName evidence="9">GP-PDE domain-containing protein</fullName>
    </recommendedName>
</protein>
<dbReference type="PROSITE" id="PS50297">
    <property type="entry name" value="ANK_REP_REGION"/>
    <property type="match status" value="2"/>
</dbReference>
<dbReference type="InterPro" id="IPR017946">
    <property type="entry name" value="PLC-like_Pdiesterase_TIM-brl"/>
</dbReference>
<dbReference type="InterPro" id="IPR004331">
    <property type="entry name" value="SPX_dom"/>
</dbReference>
<keyword evidence="8" id="KW-1185">Reference proteome</keyword>
<evidence type="ECO:0000256" key="3">
    <source>
        <dbReference type="ARBA" id="ARBA00023043"/>
    </source>
</evidence>
<dbReference type="Pfam" id="PF25329">
    <property type="entry name" value="C2_GDE1"/>
    <property type="match status" value="1"/>
</dbReference>
<keyword evidence="3 4" id="KW-0040">ANK repeat</keyword>
<dbReference type="PROSITE" id="PS50007">
    <property type="entry name" value="PIPLC_X_DOMAIN"/>
    <property type="match status" value="1"/>
</dbReference>
<feature type="repeat" description="ANK" evidence="4">
    <location>
        <begin position="413"/>
        <end position="445"/>
    </location>
</feature>
<evidence type="ECO:0000313" key="7">
    <source>
        <dbReference type="EMBL" id="VUC36646.1"/>
    </source>
</evidence>
<dbReference type="Gene3D" id="1.25.40.20">
    <property type="entry name" value="Ankyrin repeat-containing domain"/>
    <property type="match status" value="2"/>
</dbReference>
<dbReference type="PANTHER" id="PTHR22958:SF1">
    <property type="entry name" value="GLYCEROPHOSPHOCHOLINE PHOSPHODIESTERASE GPCPD1"/>
    <property type="match status" value="1"/>
</dbReference>
<evidence type="ECO:0000256" key="1">
    <source>
        <dbReference type="ARBA" id="ARBA00022737"/>
    </source>
</evidence>
<dbReference type="SUPFAM" id="SSF48403">
    <property type="entry name" value="Ankyrin repeat"/>
    <property type="match status" value="1"/>
</dbReference>
<dbReference type="InterPro" id="IPR036770">
    <property type="entry name" value="Ankyrin_rpt-contain_sf"/>
</dbReference>
<feature type="domain" description="SPX" evidence="5">
    <location>
        <begin position="1"/>
        <end position="140"/>
    </location>
</feature>
<name>A0ABY6UZV6_BIOOC</name>
<sequence>MRFGSSLHLQRVPAWTESYVNYNRLKVLVDAEPPLQDLREAIYLEISVVDEFFASYNKCVEAQLSALDQRWGIRIGHHMPHDYQGVSDTELKDIKTSLLEIAEKIAKSEFYSRVNHDAVLRILDKAAVKYTLAEVKSISAEFKHSRQGRSFLLKFDLALQNIKEALQNAPEANKYCPSRSLLLEQPGFDRFPNHFMADILRCLHNDDVEKLEHALSRQFPNSSEIIQHLGRADPPLGGSSAATSFRQALKLLHSTQLPLLQRRDRLGRLPLHYAALFGFDGVCHEITSVMQGSCGADLLGKLCFTPDKLNMTPLDYAVQGGHAAVVALLLAIYETPDYLGKPEWTSTTDHLNTATASGSLDIARLLIKKGWGVRFMSKSGNTILHTVAEHGYAEMVEGIVALGVDVDARESVRGWTALITASVQGHHSVIEALIESGARSEIPDHRGWLAKDHAAYRGHMRVANAIKSDGSSALRPKSSRRLGAAKILPDRLPSESVIFVHLGTLNLYKKITSPVDFTPYKRHTSPLQVHDTSLELSISLAGSDQNHMVRLPFLSDTSDRPWCFTTKDPYNAAVVLKVSDRADKTIIGTGIALVRSLTASMGTKRDTLIRDYNVPLVSDAFGHVGSVVITVVIARPYDGAHPPPQISQTLALEKSSRLGGHRGNGQNSRSSSLQIGENTIQSFLTATKLGADVVELDVQLTKDDVPVIYHDFLVAETGSDTPMHTLTYKQFMAISDAQTHSTWHEESSKRLPWDERERPLALKNTRRLSLCAPLHSATNVLTNQMKHTLKYQGLKPNLRHHSIHEPFLTLEELFCRLPEDITLDIELKYPMLYEAADFQMDTYATEINLFLDTILSVTYARAGNRRIIFTSFSPEICMVLAVKQQTYPMLFLNDSSNWPTGDMRATSLQTAMRLAHRFGLHGVAMSSEPFVHSPGTIGLARGQGLYTATYGPLNDDGPSVEIQAKAGVDLIVVNKVKVMRRFVDGAKH</sequence>
<feature type="repeat" description="ANK" evidence="4">
    <location>
        <begin position="379"/>
        <end position="411"/>
    </location>
</feature>
<gene>
    <name evidence="7" type="ORF">CLO192961_LOCUS449229</name>
</gene>
<proteinExistence type="predicted"/>
<dbReference type="Pfam" id="PF03009">
    <property type="entry name" value="GDPD"/>
    <property type="match status" value="1"/>
</dbReference>
<dbReference type="InterPro" id="IPR030395">
    <property type="entry name" value="GP_PDE_dom"/>
</dbReference>
<dbReference type="PANTHER" id="PTHR22958">
    <property type="entry name" value="GLYCEROPHOSPHORYL DIESTER PHOSPHODIESTERASE"/>
    <property type="match status" value="1"/>
</dbReference>
<dbReference type="InterPro" id="IPR057506">
    <property type="entry name" value="C2_GPCPD1"/>
</dbReference>
<dbReference type="Gene3D" id="3.20.20.190">
    <property type="entry name" value="Phosphatidylinositol (PI) phosphodiesterase"/>
    <property type="match status" value="1"/>
</dbReference>
<dbReference type="InterPro" id="IPR002110">
    <property type="entry name" value="Ankyrin_rpt"/>
</dbReference>
<comment type="caution">
    <text evidence="7">The sequence shown here is derived from an EMBL/GenBank/DDBJ whole genome shotgun (WGS) entry which is preliminary data.</text>
</comment>
<reference evidence="7 8" key="1">
    <citation type="submission" date="2019-06" db="EMBL/GenBank/DDBJ databases">
        <authorList>
            <person name="Broberg M."/>
        </authorList>
    </citation>
    <scope>NUCLEOTIDE SEQUENCE [LARGE SCALE GENOMIC DNA]</scope>
</reference>
<evidence type="ECO:0000313" key="8">
    <source>
        <dbReference type="Proteomes" id="UP000766486"/>
    </source>
</evidence>
<organism evidence="7 8">
    <name type="scientific">Bionectria ochroleuca</name>
    <name type="common">Gliocladium roseum</name>
    <dbReference type="NCBI Taxonomy" id="29856"/>
    <lineage>
        <taxon>Eukaryota</taxon>
        <taxon>Fungi</taxon>
        <taxon>Dikarya</taxon>
        <taxon>Ascomycota</taxon>
        <taxon>Pezizomycotina</taxon>
        <taxon>Sordariomycetes</taxon>
        <taxon>Hypocreomycetidae</taxon>
        <taxon>Hypocreales</taxon>
        <taxon>Bionectriaceae</taxon>
        <taxon>Clonostachys</taxon>
    </lineage>
</organism>
<dbReference type="Proteomes" id="UP000766486">
    <property type="component" value="Unassembled WGS sequence"/>
</dbReference>
<dbReference type="PROSITE" id="PS51382">
    <property type="entry name" value="SPX"/>
    <property type="match status" value="1"/>
</dbReference>
<dbReference type="Pfam" id="PF00023">
    <property type="entry name" value="Ank"/>
    <property type="match status" value="1"/>
</dbReference>
<accession>A0ABY6UZV6</accession>
<evidence type="ECO:0008006" key="9">
    <source>
        <dbReference type="Google" id="ProtNLM"/>
    </source>
</evidence>
<dbReference type="CDD" id="cd14447">
    <property type="entry name" value="SPX"/>
    <property type="match status" value="1"/>
</dbReference>
<dbReference type="PROSITE" id="PS51704">
    <property type="entry name" value="GP_PDE"/>
    <property type="match status" value="1"/>
</dbReference>